<reference evidence="2" key="2">
    <citation type="submission" date="2020-11" db="EMBL/GenBank/DDBJ databases">
        <authorList>
            <person name="McCartney M.A."/>
            <person name="Auch B."/>
            <person name="Kono T."/>
            <person name="Mallez S."/>
            <person name="Becker A."/>
            <person name="Gohl D.M."/>
            <person name="Silverstein K.A.T."/>
            <person name="Koren S."/>
            <person name="Bechman K.B."/>
            <person name="Herman A."/>
            <person name="Abrahante J.E."/>
            <person name="Garbe J."/>
        </authorList>
    </citation>
    <scope>NUCLEOTIDE SEQUENCE</scope>
    <source>
        <strain evidence="2">Duluth1</strain>
        <tissue evidence="2">Whole animal</tissue>
    </source>
</reference>
<reference evidence="2" key="1">
    <citation type="journal article" date="2019" name="bioRxiv">
        <title>The Genome of the Zebra Mussel, Dreissena polymorpha: A Resource for Invasive Species Research.</title>
        <authorList>
            <person name="McCartney M.A."/>
            <person name="Auch B."/>
            <person name="Kono T."/>
            <person name="Mallez S."/>
            <person name="Zhang Y."/>
            <person name="Obille A."/>
            <person name="Becker A."/>
            <person name="Abrahante J.E."/>
            <person name="Garbe J."/>
            <person name="Badalamenti J.P."/>
            <person name="Herman A."/>
            <person name="Mangelson H."/>
            <person name="Liachko I."/>
            <person name="Sullivan S."/>
            <person name="Sone E.D."/>
            <person name="Koren S."/>
            <person name="Silverstein K.A.T."/>
            <person name="Beckman K.B."/>
            <person name="Gohl D.M."/>
        </authorList>
    </citation>
    <scope>NUCLEOTIDE SEQUENCE</scope>
    <source>
        <strain evidence="2">Duluth1</strain>
        <tissue evidence="2">Whole animal</tissue>
    </source>
</reference>
<sequence length="100" mass="11101">MRSKIEQKISEPHEMLVVVEGGTDAIDDAMSSILHQIPVFNTLEHQKLTGPMHLKKLREKIVTAFAKSWEEAEHTGVSAEMLSKPGPGKPEDGANRHSFI</sequence>
<feature type="region of interest" description="Disordered" evidence="1">
    <location>
        <begin position="75"/>
        <end position="100"/>
    </location>
</feature>
<accession>A0A9D4CTR4</accession>
<dbReference type="EMBL" id="JAIWYP010000011">
    <property type="protein sequence ID" value="KAH3733291.1"/>
    <property type="molecule type" value="Genomic_DNA"/>
</dbReference>
<keyword evidence="3" id="KW-1185">Reference proteome</keyword>
<proteinExistence type="predicted"/>
<protein>
    <submittedName>
        <fullName evidence="2">Uncharacterized protein</fullName>
    </submittedName>
</protein>
<dbReference type="Proteomes" id="UP000828390">
    <property type="component" value="Unassembled WGS sequence"/>
</dbReference>
<name>A0A9D4CTR4_DREPO</name>
<organism evidence="2 3">
    <name type="scientific">Dreissena polymorpha</name>
    <name type="common">Zebra mussel</name>
    <name type="synonym">Mytilus polymorpha</name>
    <dbReference type="NCBI Taxonomy" id="45954"/>
    <lineage>
        <taxon>Eukaryota</taxon>
        <taxon>Metazoa</taxon>
        <taxon>Spiralia</taxon>
        <taxon>Lophotrochozoa</taxon>
        <taxon>Mollusca</taxon>
        <taxon>Bivalvia</taxon>
        <taxon>Autobranchia</taxon>
        <taxon>Heteroconchia</taxon>
        <taxon>Euheterodonta</taxon>
        <taxon>Imparidentia</taxon>
        <taxon>Neoheterodontei</taxon>
        <taxon>Myida</taxon>
        <taxon>Dreissenoidea</taxon>
        <taxon>Dreissenidae</taxon>
        <taxon>Dreissena</taxon>
    </lineage>
</organism>
<evidence type="ECO:0000313" key="2">
    <source>
        <dbReference type="EMBL" id="KAH3733291.1"/>
    </source>
</evidence>
<comment type="caution">
    <text evidence="2">The sequence shown here is derived from an EMBL/GenBank/DDBJ whole genome shotgun (WGS) entry which is preliminary data.</text>
</comment>
<gene>
    <name evidence="2" type="ORF">DPMN_039716</name>
</gene>
<evidence type="ECO:0000313" key="3">
    <source>
        <dbReference type="Proteomes" id="UP000828390"/>
    </source>
</evidence>
<dbReference type="AlphaFoldDB" id="A0A9D4CTR4"/>
<feature type="compositionally biased region" description="Basic and acidic residues" evidence="1">
    <location>
        <begin position="89"/>
        <end position="100"/>
    </location>
</feature>
<evidence type="ECO:0000256" key="1">
    <source>
        <dbReference type="SAM" id="MobiDB-lite"/>
    </source>
</evidence>